<proteinExistence type="predicted"/>
<keyword evidence="2" id="KW-1185">Reference proteome</keyword>
<sequence>MTRIIRVRGIGENPKAANMLRGVTDMCPGFYVSELPWSASYGVVPLPFGQSFAASVAQGELLLRRELDNNGPAIILGYSGGAAVAGNVADQGHRNIIAVGLIADPFQPESVTRNGKFGVAGSREIRNTKHVKWVWNPRDMICQADRNSPIRTVADATARMSLKNPDEWKNDLLTRITKRKWQEIRRHPLDFRALVADALQAKEDVESYLDGAQHQTAYYNRRADLAHWVMTQ</sequence>
<dbReference type="InterPro" id="IPR029058">
    <property type="entry name" value="AB_hydrolase_fold"/>
</dbReference>
<dbReference type="Proteomes" id="UP000632454">
    <property type="component" value="Unassembled WGS sequence"/>
</dbReference>
<evidence type="ECO:0000313" key="2">
    <source>
        <dbReference type="Proteomes" id="UP000632454"/>
    </source>
</evidence>
<protein>
    <recommendedName>
        <fullName evidence="3">Lysin B</fullName>
    </recommendedName>
</protein>
<name>A0ABQ1V5I5_9NOCA</name>
<accession>A0ABQ1V5I5</accession>
<evidence type="ECO:0000313" key="1">
    <source>
        <dbReference type="EMBL" id="GGF39238.1"/>
    </source>
</evidence>
<dbReference type="EMBL" id="BMCS01000003">
    <property type="protein sequence ID" value="GGF39238.1"/>
    <property type="molecule type" value="Genomic_DNA"/>
</dbReference>
<dbReference type="SUPFAM" id="SSF53474">
    <property type="entry name" value="alpha/beta-Hydrolases"/>
    <property type="match status" value="1"/>
</dbReference>
<dbReference type="Gene3D" id="3.40.50.1820">
    <property type="entry name" value="alpha/beta hydrolase"/>
    <property type="match status" value="1"/>
</dbReference>
<reference evidence="2" key="1">
    <citation type="journal article" date="2019" name="Int. J. Syst. Evol. Microbiol.">
        <title>The Global Catalogue of Microorganisms (GCM) 10K type strain sequencing project: providing services to taxonomists for standard genome sequencing and annotation.</title>
        <authorList>
            <consortium name="The Broad Institute Genomics Platform"/>
            <consortium name="The Broad Institute Genome Sequencing Center for Infectious Disease"/>
            <person name="Wu L."/>
            <person name="Ma J."/>
        </authorList>
    </citation>
    <scope>NUCLEOTIDE SEQUENCE [LARGE SCALE GENOMIC DNA]</scope>
    <source>
        <strain evidence="2">CCM 7855</strain>
    </source>
</reference>
<gene>
    <name evidence="1" type="ORF">GCM10007298_38670</name>
</gene>
<organism evidence="1 2">
    <name type="scientific">Williamsia phyllosphaerae</name>
    <dbReference type="NCBI Taxonomy" id="885042"/>
    <lineage>
        <taxon>Bacteria</taxon>
        <taxon>Bacillati</taxon>
        <taxon>Actinomycetota</taxon>
        <taxon>Actinomycetes</taxon>
        <taxon>Mycobacteriales</taxon>
        <taxon>Nocardiaceae</taxon>
        <taxon>Williamsia</taxon>
    </lineage>
</organism>
<comment type="caution">
    <text evidence="1">The sequence shown here is derived from an EMBL/GenBank/DDBJ whole genome shotgun (WGS) entry which is preliminary data.</text>
</comment>
<evidence type="ECO:0008006" key="3">
    <source>
        <dbReference type="Google" id="ProtNLM"/>
    </source>
</evidence>